<proteinExistence type="predicted"/>
<evidence type="ECO:0008006" key="4">
    <source>
        <dbReference type="Google" id="ProtNLM"/>
    </source>
</evidence>
<organism evidence="2 3">
    <name type="scientific">Vitis rotundifolia</name>
    <name type="common">Muscadine grape</name>
    <dbReference type="NCBI Taxonomy" id="103349"/>
    <lineage>
        <taxon>Eukaryota</taxon>
        <taxon>Viridiplantae</taxon>
        <taxon>Streptophyta</taxon>
        <taxon>Embryophyta</taxon>
        <taxon>Tracheophyta</taxon>
        <taxon>Spermatophyta</taxon>
        <taxon>Magnoliopsida</taxon>
        <taxon>eudicotyledons</taxon>
        <taxon>Gunneridae</taxon>
        <taxon>Pentapetalae</taxon>
        <taxon>rosids</taxon>
        <taxon>Vitales</taxon>
        <taxon>Vitaceae</taxon>
        <taxon>Viteae</taxon>
        <taxon>Vitis</taxon>
    </lineage>
</organism>
<dbReference type="PANTHER" id="PTHR33144:SF25">
    <property type="entry name" value="DUF4216 DOMAIN-CONTAINING PROTEIN"/>
    <property type="match status" value="1"/>
</dbReference>
<accession>A0AA39D951</accession>
<dbReference type="EMBL" id="JARBHA010000018">
    <property type="protein sequence ID" value="KAJ9675264.1"/>
    <property type="molecule type" value="Genomic_DNA"/>
</dbReference>
<name>A0AA39D951_VITRO</name>
<protein>
    <recommendedName>
        <fullName evidence="4">Transposase, Ptta/En/Spm, plant</fullName>
    </recommendedName>
</protein>
<dbReference type="PANTHER" id="PTHR33144">
    <property type="entry name" value="OS10G0409366 PROTEIN-RELATED"/>
    <property type="match status" value="1"/>
</dbReference>
<dbReference type="AlphaFoldDB" id="A0AA39D951"/>
<dbReference type="InterPro" id="IPR004252">
    <property type="entry name" value="Probable_transposase_24"/>
</dbReference>
<reference evidence="2 3" key="1">
    <citation type="journal article" date="2023" name="BMC Biotechnol.">
        <title>Vitis rotundifolia cv Carlos genome sequencing.</title>
        <authorList>
            <person name="Huff M."/>
            <person name="Hulse-Kemp A."/>
            <person name="Scheffler B."/>
            <person name="Youngblood R."/>
            <person name="Simpson S."/>
            <person name="Babiker E."/>
            <person name="Staton M."/>
        </authorList>
    </citation>
    <scope>NUCLEOTIDE SEQUENCE [LARGE SCALE GENOMIC DNA]</scope>
    <source>
        <tissue evidence="2">Leaf</tissue>
    </source>
</reference>
<dbReference type="Proteomes" id="UP001168098">
    <property type="component" value="Unassembled WGS sequence"/>
</dbReference>
<dbReference type="Pfam" id="PF03004">
    <property type="entry name" value="Transposase_24"/>
    <property type="match status" value="1"/>
</dbReference>
<comment type="caution">
    <text evidence="2">The sequence shown here is derived from an EMBL/GenBank/DDBJ whole genome shotgun (WGS) entry which is preliminary data.</text>
</comment>
<evidence type="ECO:0000313" key="2">
    <source>
        <dbReference type="EMBL" id="KAJ9675264.1"/>
    </source>
</evidence>
<evidence type="ECO:0000313" key="3">
    <source>
        <dbReference type="Proteomes" id="UP001168098"/>
    </source>
</evidence>
<feature type="compositionally biased region" description="Low complexity" evidence="1">
    <location>
        <begin position="29"/>
        <end position="45"/>
    </location>
</feature>
<sequence length="339" mass="39069">MSHRRGRVQIVSLEDELDNLQLLDIQPAATTTPSSSDPSDASDPSVVGKKSTRFNTRGQVVYDGKGERLSSYMGTLVRSQYNVPIQVQDWNHVSEDVKEKIWTLVLEKYELEETCKSYILQCCGNLFRSYRNKMKAKYYNPYNTDEERLCHQPPHISDDDWRWLIHFWGTPEAKKKTKANRAKQVIKHTSRSKSYAQIRYEQDQFLQLLFQPEGTSSSTFASSGSSTSVASTYVDEIYTQVMGPERHGRVQGYEFGPTPTSIFGSTSRRRSGAILSTQLENAQEMLIAAEQKFTTATEELSHVKETFEERLIEVQRKTREEVKVEFEEKIMEMQRKMQA</sequence>
<gene>
    <name evidence="2" type="ORF">PVL29_024284</name>
</gene>
<evidence type="ECO:0000256" key="1">
    <source>
        <dbReference type="SAM" id="MobiDB-lite"/>
    </source>
</evidence>
<feature type="region of interest" description="Disordered" evidence="1">
    <location>
        <begin position="29"/>
        <end position="50"/>
    </location>
</feature>
<keyword evidence="3" id="KW-1185">Reference proteome</keyword>